<gene>
    <name evidence="1" type="ORF">BU26DRAFT_112889</name>
</gene>
<reference evidence="1" key="1">
    <citation type="journal article" date="2020" name="Stud. Mycol.">
        <title>101 Dothideomycetes genomes: a test case for predicting lifestyles and emergence of pathogens.</title>
        <authorList>
            <person name="Haridas S."/>
            <person name="Albert R."/>
            <person name="Binder M."/>
            <person name="Bloem J."/>
            <person name="Labutti K."/>
            <person name="Salamov A."/>
            <person name="Andreopoulos B."/>
            <person name="Baker S."/>
            <person name="Barry K."/>
            <person name="Bills G."/>
            <person name="Bluhm B."/>
            <person name="Cannon C."/>
            <person name="Castanera R."/>
            <person name="Culley D."/>
            <person name="Daum C."/>
            <person name="Ezra D."/>
            <person name="Gonzalez J."/>
            <person name="Henrissat B."/>
            <person name="Kuo A."/>
            <person name="Liang C."/>
            <person name="Lipzen A."/>
            <person name="Lutzoni F."/>
            <person name="Magnuson J."/>
            <person name="Mondo S."/>
            <person name="Nolan M."/>
            <person name="Ohm R."/>
            <person name="Pangilinan J."/>
            <person name="Park H.-J."/>
            <person name="Ramirez L."/>
            <person name="Alfaro M."/>
            <person name="Sun H."/>
            <person name="Tritt A."/>
            <person name="Yoshinaga Y."/>
            <person name="Zwiers L.-H."/>
            <person name="Turgeon B."/>
            <person name="Goodwin S."/>
            <person name="Spatafora J."/>
            <person name="Crous P."/>
            <person name="Grigoriev I."/>
        </authorList>
    </citation>
    <scope>NUCLEOTIDE SEQUENCE</scope>
    <source>
        <strain evidence="1">CBS 122368</strain>
    </source>
</reference>
<dbReference type="OrthoDB" id="5397323at2759"/>
<evidence type="ECO:0000313" key="2">
    <source>
        <dbReference type="Proteomes" id="UP000800094"/>
    </source>
</evidence>
<keyword evidence="2" id="KW-1185">Reference proteome</keyword>
<proteinExistence type="predicted"/>
<name>A0A6A6I0V8_9PLEO</name>
<organism evidence="1 2">
    <name type="scientific">Trematosphaeria pertusa</name>
    <dbReference type="NCBI Taxonomy" id="390896"/>
    <lineage>
        <taxon>Eukaryota</taxon>
        <taxon>Fungi</taxon>
        <taxon>Dikarya</taxon>
        <taxon>Ascomycota</taxon>
        <taxon>Pezizomycotina</taxon>
        <taxon>Dothideomycetes</taxon>
        <taxon>Pleosporomycetidae</taxon>
        <taxon>Pleosporales</taxon>
        <taxon>Massarineae</taxon>
        <taxon>Trematosphaeriaceae</taxon>
        <taxon>Trematosphaeria</taxon>
    </lineage>
</organism>
<dbReference type="EMBL" id="ML987205">
    <property type="protein sequence ID" value="KAF2243210.1"/>
    <property type="molecule type" value="Genomic_DNA"/>
</dbReference>
<protein>
    <submittedName>
        <fullName evidence="1">Uncharacterized protein</fullName>
    </submittedName>
</protein>
<dbReference type="Proteomes" id="UP000800094">
    <property type="component" value="Unassembled WGS sequence"/>
</dbReference>
<dbReference type="AlphaFoldDB" id="A0A6A6I0V8"/>
<evidence type="ECO:0000313" key="1">
    <source>
        <dbReference type="EMBL" id="KAF2243210.1"/>
    </source>
</evidence>
<dbReference type="RefSeq" id="XP_033678214.1">
    <property type="nucleotide sequence ID" value="XM_033819424.1"/>
</dbReference>
<sequence>MLGGMDVPVRFHKRGSCFYVSVSHWRFDLNRQTISVEEGDTVRVQFHISHPMCNDCYATKSLPTDPASRLKISIEGVSARGQPFLVWLRNTGEMVVFRMNTLVDMLENLDIHDPSHRTRR</sequence>
<dbReference type="GeneID" id="54572754"/>
<accession>A0A6A6I0V8</accession>